<feature type="active site" evidence="9">
    <location>
        <position position="170"/>
    </location>
</feature>
<accession>A0A9X7Z4Q4</accession>
<dbReference type="InterPro" id="IPR016125">
    <property type="entry name" value="Peptidase_C15-like"/>
</dbReference>
<dbReference type="InterPro" id="IPR033693">
    <property type="entry name" value="PGPEP1_Glu_AS"/>
</dbReference>
<dbReference type="GO" id="GO:0005829">
    <property type="term" value="C:cytosol"/>
    <property type="evidence" value="ECO:0007669"/>
    <property type="project" value="InterPro"/>
</dbReference>
<dbReference type="NCBIfam" id="TIGR00504">
    <property type="entry name" value="pyro_pdase"/>
    <property type="match status" value="1"/>
</dbReference>
<evidence type="ECO:0000256" key="3">
    <source>
        <dbReference type="ARBA" id="ARBA00004496"/>
    </source>
</evidence>
<feature type="active site" evidence="9">
    <location>
        <position position="143"/>
    </location>
</feature>
<dbReference type="HAMAP" id="MF_00417">
    <property type="entry name" value="Pyrrolid_peptidase"/>
    <property type="match status" value="1"/>
</dbReference>
<dbReference type="NCBIfam" id="NF009676">
    <property type="entry name" value="PRK13197.1"/>
    <property type="match status" value="1"/>
</dbReference>
<sequence>MKRVLVTGFDPFDNEPVNAAWEVVKELGGLTTENAKVVVRQIPTVFGESISTLYTAIDEVNPDIVICVGQAGGRSAVSVERIGVNLSDARIPDNRGVSPVQEPIVPGGPDGYFSTLPVRAIVEAVREAGIPAEESWSAGTYVCNHLLYGLMHRLQDEIWSERGVLGGFIHIPFLPEQAVRHKNAPSLPADLVRQAIEIAVGVACPIEMR</sequence>
<proteinExistence type="inferred from homology"/>
<dbReference type="PROSITE" id="PS01333">
    <property type="entry name" value="PYRASE_GLU"/>
    <property type="match status" value="1"/>
</dbReference>
<evidence type="ECO:0000313" key="12">
    <source>
        <dbReference type="Proteomes" id="UP000663505"/>
    </source>
</evidence>
<dbReference type="RefSeq" id="WP_206655559.1">
    <property type="nucleotide sequence ID" value="NZ_CP071182.1"/>
</dbReference>
<evidence type="ECO:0000256" key="8">
    <source>
        <dbReference type="ARBA" id="ARBA00022807"/>
    </source>
</evidence>
<keyword evidence="5 9" id="KW-0963">Cytoplasm</keyword>
<comment type="similarity">
    <text evidence="4 9">Belongs to the peptidase C15 family.</text>
</comment>
<name>A0A9X7Z4Q4_9BACL</name>
<dbReference type="KEGG" id="afx:JZ786_16965"/>
<evidence type="ECO:0000256" key="10">
    <source>
        <dbReference type="PROSITE-ProRule" id="PRU10076"/>
    </source>
</evidence>
<evidence type="ECO:0000256" key="5">
    <source>
        <dbReference type="ARBA" id="ARBA00022490"/>
    </source>
</evidence>
<dbReference type="AlphaFoldDB" id="A0A9X7Z4Q4"/>
<organism evidence="11 12">
    <name type="scientific">Alicyclobacillus mengziensis</name>
    <dbReference type="NCBI Taxonomy" id="2931921"/>
    <lineage>
        <taxon>Bacteria</taxon>
        <taxon>Bacillati</taxon>
        <taxon>Bacillota</taxon>
        <taxon>Bacilli</taxon>
        <taxon>Bacillales</taxon>
        <taxon>Alicyclobacillaceae</taxon>
        <taxon>Alicyclobacillus</taxon>
    </lineage>
</organism>
<keyword evidence="6 9" id="KW-0645">Protease</keyword>
<dbReference type="FunFam" id="3.40.630.20:FF:000001">
    <property type="entry name" value="Pyrrolidone-carboxylate peptidase"/>
    <property type="match status" value="1"/>
</dbReference>
<keyword evidence="8 9" id="KW-0788">Thiol protease</keyword>
<dbReference type="Pfam" id="PF01470">
    <property type="entry name" value="Peptidase_C15"/>
    <property type="match status" value="1"/>
</dbReference>
<evidence type="ECO:0000256" key="4">
    <source>
        <dbReference type="ARBA" id="ARBA00006641"/>
    </source>
</evidence>
<dbReference type="PANTHER" id="PTHR23402">
    <property type="entry name" value="PROTEASE FAMILY C15 PYROGLUTAMYL-PEPTIDASE I-RELATED"/>
    <property type="match status" value="1"/>
</dbReference>
<comment type="catalytic activity">
    <reaction evidence="1 9 10">
        <text>Release of an N-terminal pyroglutamyl group from a polypeptide, the second amino acid generally not being Pro.</text>
        <dbReference type="EC" id="3.4.19.3"/>
    </reaction>
</comment>
<evidence type="ECO:0000256" key="6">
    <source>
        <dbReference type="ARBA" id="ARBA00022670"/>
    </source>
</evidence>
<dbReference type="PANTHER" id="PTHR23402:SF1">
    <property type="entry name" value="PYROGLUTAMYL-PEPTIDASE I"/>
    <property type="match status" value="1"/>
</dbReference>
<dbReference type="InterPro" id="IPR000816">
    <property type="entry name" value="Peptidase_C15"/>
</dbReference>
<dbReference type="CDD" id="cd00501">
    <property type="entry name" value="Peptidase_C15"/>
    <property type="match status" value="1"/>
</dbReference>
<dbReference type="InterPro" id="IPR036440">
    <property type="entry name" value="Peptidase_C15-like_sf"/>
</dbReference>
<keyword evidence="12" id="KW-1185">Reference proteome</keyword>
<dbReference type="EC" id="3.4.19.3" evidence="9"/>
<gene>
    <name evidence="9 11" type="primary">pcp</name>
    <name evidence="11" type="ORF">JZ786_16965</name>
</gene>
<dbReference type="PRINTS" id="PR00706">
    <property type="entry name" value="PYROGLUPTASE"/>
</dbReference>
<evidence type="ECO:0000256" key="9">
    <source>
        <dbReference type="HAMAP-Rule" id="MF_00417"/>
    </source>
</evidence>
<dbReference type="Gene3D" id="3.40.630.20">
    <property type="entry name" value="Peptidase C15, pyroglutamyl peptidase I-like"/>
    <property type="match status" value="1"/>
</dbReference>
<dbReference type="GO" id="GO:0006508">
    <property type="term" value="P:proteolysis"/>
    <property type="evidence" value="ECO:0007669"/>
    <property type="project" value="UniProtKB-KW"/>
</dbReference>
<feature type="active site" evidence="9 10">
    <location>
        <position position="80"/>
    </location>
</feature>
<comment type="subcellular location">
    <subcellularLocation>
        <location evidence="3 9">Cytoplasm</location>
    </subcellularLocation>
</comment>
<evidence type="ECO:0000313" key="11">
    <source>
        <dbReference type="EMBL" id="QSO46189.1"/>
    </source>
</evidence>
<dbReference type="InterPro" id="IPR029762">
    <property type="entry name" value="PGP-I_bact-type"/>
</dbReference>
<evidence type="ECO:0000256" key="1">
    <source>
        <dbReference type="ARBA" id="ARBA00001770"/>
    </source>
</evidence>
<dbReference type="Proteomes" id="UP000663505">
    <property type="component" value="Chromosome"/>
</dbReference>
<keyword evidence="7 9" id="KW-0378">Hydrolase</keyword>
<dbReference type="EMBL" id="CP071182">
    <property type="protein sequence ID" value="QSO46189.1"/>
    <property type="molecule type" value="Genomic_DNA"/>
</dbReference>
<evidence type="ECO:0000256" key="2">
    <source>
        <dbReference type="ARBA" id="ARBA00002280"/>
    </source>
</evidence>
<reference evidence="11 12" key="1">
    <citation type="submission" date="2021-02" db="EMBL/GenBank/DDBJ databases">
        <title>Alicyclobacillus curvatus sp. nov. and Alicyclobacillus mengziensis sp. nov., two acidophilic bacteria isolated from acid mine drainage.</title>
        <authorList>
            <person name="Huang Y."/>
        </authorList>
    </citation>
    <scope>NUCLEOTIDE SEQUENCE [LARGE SCALE GENOMIC DNA]</scope>
    <source>
        <strain evidence="11 12">S30H14</strain>
    </source>
</reference>
<comment type="subunit">
    <text evidence="9">Homotetramer.</text>
</comment>
<dbReference type="SUPFAM" id="SSF53182">
    <property type="entry name" value="Pyrrolidone carboxyl peptidase (pyroglutamate aminopeptidase)"/>
    <property type="match status" value="1"/>
</dbReference>
<dbReference type="PIRSF" id="PIRSF015592">
    <property type="entry name" value="Prld-crbxl_pptds"/>
    <property type="match status" value="1"/>
</dbReference>
<dbReference type="GO" id="GO:0016920">
    <property type="term" value="F:pyroglutamyl-peptidase activity"/>
    <property type="evidence" value="ECO:0007669"/>
    <property type="project" value="UniProtKB-UniRule"/>
</dbReference>
<protein>
    <recommendedName>
        <fullName evidence="9">Pyrrolidone-carboxylate peptidase</fullName>
        <ecNumber evidence="9">3.4.19.3</ecNumber>
    </recommendedName>
    <alternativeName>
        <fullName evidence="9">5-oxoprolyl-peptidase</fullName>
    </alternativeName>
    <alternativeName>
        <fullName evidence="9">Pyroglutamyl-peptidase I</fullName>
        <shortName evidence="9">PGP-I</shortName>
        <shortName evidence="9">Pyrase</shortName>
    </alternativeName>
</protein>
<comment type="function">
    <text evidence="2 9">Removes 5-oxoproline from various penultimate amino acid residues except L-proline.</text>
</comment>
<evidence type="ECO:0000256" key="7">
    <source>
        <dbReference type="ARBA" id="ARBA00022801"/>
    </source>
</evidence>